<comment type="caution">
    <text evidence="1">The sequence shown here is derived from an EMBL/GenBank/DDBJ whole genome shotgun (WGS) entry which is preliminary data.</text>
</comment>
<dbReference type="AlphaFoldDB" id="A0AAV4P031"/>
<keyword evidence="2" id="KW-1185">Reference proteome</keyword>
<accession>A0AAV4P031</accession>
<dbReference type="Proteomes" id="UP001054945">
    <property type="component" value="Unassembled WGS sequence"/>
</dbReference>
<evidence type="ECO:0000313" key="2">
    <source>
        <dbReference type="Proteomes" id="UP001054945"/>
    </source>
</evidence>
<gene>
    <name evidence="1" type="ORF">CEXT_99121</name>
</gene>
<organism evidence="1 2">
    <name type="scientific">Caerostris extrusa</name>
    <name type="common">Bark spider</name>
    <name type="synonym">Caerostris bankana</name>
    <dbReference type="NCBI Taxonomy" id="172846"/>
    <lineage>
        <taxon>Eukaryota</taxon>
        <taxon>Metazoa</taxon>
        <taxon>Ecdysozoa</taxon>
        <taxon>Arthropoda</taxon>
        <taxon>Chelicerata</taxon>
        <taxon>Arachnida</taxon>
        <taxon>Araneae</taxon>
        <taxon>Araneomorphae</taxon>
        <taxon>Entelegynae</taxon>
        <taxon>Araneoidea</taxon>
        <taxon>Araneidae</taxon>
        <taxon>Caerostris</taxon>
    </lineage>
</organism>
<evidence type="ECO:0000313" key="1">
    <source>
        <dbReference type="EMBL" id="GIX89388.1"/>
    </source>
</evidence>
<protein>
    <submittedName>
        <fullName evidence="1">Uncharacterized protein</fullName>
    </submittedName>
</protein>
<name>A0AAV4P031_CAEEX</name>
<dbReference type="EMBL" id="BPLR01003856">
    <property type="protein sequence ID" value="GIX89388.1"/>
    <property type="molecule type" value="Genomic_DNA"/>
</dbReference>
<proteinExistence type="predicted"/>
<reference evidence="1 2" key="1">
    <citation type="submission" date="2021-06" db="EMBL/GenBank/DDBJ databases">
        <title>Caerostris extrusa draft genome.</title>
        <authorList>
            <person name="Kono N."/>
            <person name="Arakawa K."/>
        </authorList>
    </citation>
    <scope>NUCLEOTIDE SEQUENCE [LARGE SCALE GENOMIC DNA]</scope>
</reference>
<sequence>MIPCSFLSYRNYTIPCRASNDFLDVSGVPFVPNSVFFLYQKTDILATGNDNYTTWTSISSSGDAIFGTRVVFGVSREIYRRYLSVEVFTVAGKVVGKGDKVKWILSKGGKESLRNCLFLDGGIGHQRNGWVTAFQDSSVPAGRLQSSWTESCLKGWNSLRTFLTSGGGYPHGLSDGMASTPVHLPGSLSEIEVFFNHAKNLVHLSRGREFGLECHL</sequence>